<dbReference type="EMBL" id="JBHTAS010000001">
    <property type="protein sequence ID" value="MFC7139247.1"/>
    <property type="molecule type" value="Genomic_DNA"/>
</dbReference>
<dbReference type="GO" id="GO:0102208">
    <property type="term" value="F:2-polyprenyl-6-hydroxyphenol methylase activity"/>
    <property type="evidence" value="ECO:0007669"/>
    <property type="project" value="UniProtKB-EC"/>
</dbReference>
<evidence type="ECO:0000313" key="5">
    <source>
        <dbReference type="Proteomes" id="UP001596432"/>
    </source>
</evidence>
<accession>A0ABD5Y1B1</accession>
<dbReference type="Proteomes" id="UP001596432">
    <property type="component" value="Unassembled WGS sequence"/>
</dbReference>
<reference evidence="4 5" key="1">
    <citation type="journal article" date="2019" name="Int. J. Syst. Evol. Microbiol.">
        <title>The Global Catalogue of Microorganisms (GCM) 10K type strain sequencing project: providing services to taxonomists for standard genome sequencing and annotation.</title>
        <authorList>
            <consortium name="The Broad Institute Genomics Platform"/>
            <consortium name="The Broad Institute Genome Sequencing Center for Infectious Disease"/>
            <person name="Wu L."/>
            <person name="Ma J."/>
        </authorList>
    </citation>
    <scope>NUCLEOTIDE SEQUENCE [LARGE SCALE GENOMIC DNA]</scope>
    <source>
        <strain evidence="4 5">XZYJT29</strain>
    </source>
</reference>
<dbReference type="EC" id="2.1.1.64" evidence="4"/>
<gene>
    <name evidence="4" type="ORF">ACFQMA_05265</name>
</gene>
<dbReference type="Gene3D" id="3.40.50.150">
    <property type="entry name" value="Vaccinia Virus protein VP39"/>
    <property type="match status" value="1"/>
</dbReference>
<dbReference type="GO" id="GO:0032259">
    <property type="term" value="P:methylation"/>
    <property type="evidence" value="ECO:0007669"/>
    <property type="project" value="UniProtKB-KW"/>
</dbReference>
<dbReference type="EC" id="2.1.1.222" evidence="4"/>
<dbReference type="GO" id="GO:0061542">
    <property type="term" value="F:3-demethylubiquinol 3-O-methyltransferase activity"/>
    <property type="evidence" value="ECO:0007669"/>
    <property type="project" value="UniProtKB-EC"/>
</dbReference>
<organism evidence="4 5">
    <name type="scientific">Halosimplex aquaticum</name>
    <dbReference type="NCBI Taxonomy" id="3026162"/>
    <lineage>
        <taxon>Archaea</taxon>
        <taxon>Methanobacteriati</taxon>
        <taxon>Methanobacteriota</taxon>
        <taxon>Stenosarchaea group</taxon>
        <taxon>Halobacteria</taxon>
        <taxon>Halobacteriales</taxon>
        <taxon>Haloarculaceae</taxon>
        <taxon>Halosimplex</taxon>
    </lineage>
</organism>
<dbReference type="GeneID" id="78819499"/>
<keyword evidence="5" id="KW-1185">Reference proteome</keyword>
<protein>
    <submittedName>
        <fullName evidence="4">Class I SAM-dependent methyltransferase</fullName>
        <ecNumber evidence="4">2.1.1.222</ecNumber>
        <ecNumber evidence="4">2.1.1.64</ecNumber>
    </submittedName>
</protein>
<dbReference type="CDD" id="cd02440">
    <property type="entry name" value="AdoMet_MTases"/>
    <property type="match status" value="1"/>
</dbReference>
<dbReference type="RefSeq" id="WP_274324843.1">
    <property type="nucleotide sequence ID" value="NZ_CP118158.1"/>
</dbReference>
<dbReference type="AlphaFoldDB" id="A0ABD5Y1B1"/>
<dbReference type="InterPro" id="IPR041698">
    <property type="entry name" value="Methyltransf_25"/>
</dbReference>
<keyword evidence="2 4" id="KW-0808">Transferase</keyword>
<sequence>MDERVRRTVETYERVADTYADLHGDRDVVADIVERFVTAVDEASDTDADSPPRVLDVGCGPGWESAAFAEAGFDPVSFDLTLSFLDQTRERVPGATVVRGDMRALPFADDGFDGLWACASLLHVPEAEVPATLDDFERVLRDGGVVLVSLKRSDAPVDRDRESPYDADERHFERYDPETVTELFTDAGFTVRDVDAEGGWVAVCAVA</sequence>
<evidence type="ECO:0000256" key="2">
    <source>
        <dbReference type="ARBA" id="ARBA00022679"/>
    </source>
</evidence>
<proteinExistence type="predicted"/>
<evidence type="ECO:0000313" key="4">
    <source>
        <dbReference type="EMBL" id="MFC7139247.1"/>
    </source>
</evidence>
<dbReference type="PANTHER" id="PTHR43861:SF1">
    <property type="entry name" value="TRANS-ACONITATE 2-METHYLTRANSFERASE"/>
    <property type="match status" value="1"/>
</dbReference>
<evidence type="ECO:0000256" key="1">
    <source>
        <dbReference type="ARBA" id="ARBA00022603"/>
    </source>
</evidence>
<keyword evidence="1 4" id="KW-0489">Methyltransferase</keyword>
<dbReference type="SUPFAM" id="SSF53335">
    <property type="entry name" value="S-adenosyl-L-methionine-dependent methyltransferases"/>
    <property type="match status" value="1"/>
</dbReference>
<evidence type="ECO:0000259" key="3">
    <source>
        <dbReference type="Pfam" id="PF13649"/>
    </source>
</evidence>
<dbReference type="PANTHER" id="PTHR43861">
    <property type="entry name" value="TRANS-ACONITATE 2-METHYLTRANSFERASE-RELATED"/>
    <property type="match status" value="1"/>
</dbReference>
<name>A0ABD5Y1B1_9EURY</name>
<dbReference type="InterPro" id="IPR029063">
    <property type="entry name" value="SAM-dependent_MTases_sf"/>
</dbReference>
<dbReference type="Pfam" id="PF13649">
    <property type="entry name" value="Methyltransf_25"/>
    <property type="match status" value="1"/>
</dbReference>
<comment type="caution">
    <text evidence="4">The sequence shown here is derived from an EMBL/GenBank/DDBJ whole genome shotgun (WGS) entry which is preliminary data.</text>
</comment>
<feature type="domain" description="Methyltransferase" evidence="3">
    <location>
        <begin position="54"/>
        <end position="144"/>
    </location>
</feature>